<dbReference type="InterPro" id="IPR032675">
    <property type="entry name" value="LRR_dom_sf"/>
</dbReference>
<dbReference type="AlphaFoldDB" id="A0AAV3A439"/>
<feature type="domain" description="LRRCT" evidence="15">
    <location>
        <begin position="643"/>
        <end position="689"/>
    </location>
</feature>
<evidence type="ECO:0000256" key="13">
    <source>
        <dbReference type="SAM" id="SignalP"/>
    </source>
</evidence>
<dbReference type="FunFam" id="3.80.10.10:FF:000059">
    <property type="entry name" value="Chondroadherin like"/>
    <property type="match status" value="1"/>
</dbReference>
<dbReference type="InterPro" id="IPR003591">
    <property type="entry name" value="Leu-rich_rpt_typical-subtyp"/>
</dbReference>
<keyword evidence="17" id="KW-1185">Reference proteome</keyword>
<name>A0AAV3A439_PYXAD</name>
<dbReference type="Gene3D" id="3.80.10.10">
    <property type="entry name" value="Ribonuclease Inhibitor"/>
    <property type="match status" value="2"/>
</dbReference>
<evidence type="ECO:0000256" key="6">
    <source>
        <dbReference type="ARBA" id="ARBA00022737"/>
    </source>
</evidence>
<comment type="function">
    <text evidence="9">Potential negative modulator of chondrocyte differentiation. Inhibits collagen fibrillogenesis in vitro. May influence chondrocyte's differentiation by acting on its cellular collagenous microenvironment.</text>
</comment>
<comment type="caution">
    <text evidence="16">The sequence shown here is derived from an EMBL/GenBank/DDBJ whole genome shotgun (WGS) entry which is preliminary data.</text>
</comment>
<evidence type="ECO:0000256" key="10">
    <source>
        <dbReference type="ARBA" id="ARBA00061422"/>
    </source>
</evidence>
<evidence type="ECO:0000256" key="1">
    <source>
        <dbReference type="ARBA" id="ARBA00004498"/>
    </source>
</evidence>
<evidence type="ECO:0000313" key="17">
    <source>
        <dbReference type="Proteomes" id="UP001181693"/>
    </source>
</evidence>
<evidence type="ECO:0000259" key="15">
    <source>
        <dbReference type="SMART" id="SM00082"/>
    </source>
</evidence>
<keyword evidence="5 13" id="KW-0732">Signal</keyword>
<dbReference type="FunFam" id="3.80.10.10:FF:000368">
    <property type="entry name" value="Chondroadherin like"/>
    <property type="match status" value="1"/>
</dbReference>
<keyword evidence="4" id="KW-0433">Leucine-rich repeat</keyword>
<dbReference type="PROSITE" id="PS51450">
    <property type="entry name" value="LRR"/>
    <property type="match status" value="3"/>
</dbReference>
<dbReference type="Pfam" id="PF13855">
    <property type="entry name" value="LRR_8"/>
    <property type="match status" value="5"/>
</dbReference>
<organism evidence="16 17">
    <name type="scientific">Pyxicephalus adspersus</name>
    <name type="common">African bullfrog</name>
    <dbReference type="NCBI Taxonomy" id="30357"/>
    <lineage>
        <taxon>Eukaryota</taxon>
        <taxon>Metazoa</taxon>
        <taxon>Chordata</taxon>
        <taxon>Craniata</taxon>
        <taxon>Vertebrata</taxon>
        <taxon>Euteleostomi</taxon>
        <taxon>Amphibia</taxon>
        <taxon>Batrachia</taxon>
        <taxon>Anura</taxon>
        <taxon>Neobatrachia</taxon>
        <taxon>Ranoidea</taxon>
        <taxon>Pyxicephalidae</taxon>
        <taxon>Pyxicephalinae</taxon>
        <taxon>Pyxicephalus</taxon>
    </lineage>
</organism>
<dbReference type="SUPFAM" id="SSF52058">
    <property type="entry name" value="L domain-like"/>
    <property type="match status" value="2"/>
</dbReference>
<evidence type="ECO:0000256" key="5">
    <source>
        <dbReference type="ARBA" id="ARBA00022729"/>
    </source>
</evidence>
<dbReference type="InterPro" id="IPR001611">
    <property type="entry name" value="Leu-rich_rpt"/>
</dbReference>
<evidence type="ECO:0000256" key="9">
    <source>
        <dbReference type="ARBA" id="ARBA00053126"/>
    </source>
</evidence>
<evidence type="ECO:0000256" key="3">
    <source>
        <dbReference type="ARBA" id="ARBA00022530"/>
    </source>
</evidence>
<dbReference type="EMBL" id="DYDO01000009">
    <property type="protein sequence ID" value="DBA18300.1"/>
    <property type="molecule type" value="Genomic_DNA"/>
</dbReference>
<dbReference type="FunFam" id="3.80.10.10:FF:000311">
    <property type="entry name" value="Chondroadherin-like a"/>
    <property type="match status" value="1"/>
</dbReference>
<keyword evidence="2" id="KW-0964">Secreted</keyword>
<keyword evidence="3" id="KW-0272">Extracellular matrix</keyword>
<evidence type="ECO:0000256" key="12">
    <source>
        <dbReference type="ARBA" id="ARBA00071892"/>
    </source>
</evidence>
<dbReference type="InterPro" id="IPR050541">
    <property type="entry name" value="LRR_TM_domain-containing"/>
</dbReference>
<reference evidence="16" key="1">
    <citation type="thesis" date="2020" institute="ProQuest LLC" country="789 East Eisenhower Parkway, Ann Arbor, MI, USA">
        <title>Comparative Genomics and Chromosome Evolution.</title>
        <authorList>
            <person name="Mudd A.B."/>
        </authorList>
    </citation>
    <scope>NUCLEOTIDE SEQUENCE</scope>
    <source>
        <strain evidence="16">1538</strain>
        <tissue evidence="16">Blood</tissue>
    </source>
</reference>
<evidence type="ECO:0000256" key="8">
    <source>
        <dbReference type="ARBA" id="ARBA00023180"/>
    </source>
</evidence>
<feature type="domain" description="LRRNT" evidence="14">
    <location>
        <begin position="365"/>
        <end position="399"/>
    </location>
</feature>
<keyword evidence="7" id="KW-1015">Disulfide bond</keyword>
<dbReference type="InterPro" id="IPR000372">
    <property type="entry name" value="LRRNT"/>
</dbReference>
<dbReference type="InterPro" id="IPR000483">
    <property type="entry name" value="Cys-rich_flank_reg_C"/>
</dbReference>
<evidence type="ECO:0000256" key="11">
    <source>
        <dbReference type="ARBA" id="ARBA00064652"/>
    </source>
</evidence>
<proteinExistence type="inferred from homology"/>
<dbReference type="GO" id="GO:0005886">
    <property type="term" value="C:plasma membrane"/>
    <property type="evidence" value="ECO:0007669"/>
    <property type="project" value="TreeGrafter"/>
</dbReference>
<dbReference type="SMART" id="SM00013">
    <property type="entry name" value="LRRNT"/>
    <property type="match status" value="2"/>
</dbReference>
<evidence type="ECO:0000256" key="7">
    <source>
        <dbReference type="ARBA" id="ARBA00023157"/>
    </source>
</evidence>
<keyword evidence="8" id="KW-0325">Glycoprotein</keyword>
<dbReference type="SMART" id="SM00082">
    <property type="entry name" value="LRRCT"/>
    <property type="match status" value="2"/>
</dbReference>
<protein>
    <recommendedName>
        <fullName evidence="12">Chondroadherin-like protein</fullName>
    </recommendedName>
</protein>
<comment type="similarity">
    <text evidence="10">Belongs to the small leucine-rich proteoglycan (SLRP) family. SLRP class IV subfamily.</text>
</comment>
<dbReference type="PANTHER" id="PTHR24369:SF213">
    <property type="entry name" value="INSULIN LIKE GROWTH FACTOR BINDING PROTEIN ACID LABILE SUBUNIT"/>
    <property type="match status" value="1"/>
</dbReference>
<gene>
    <name evidence="16" type="ORF">GDO54_016566</name>
</gene>
<evidence type="ECO:0000259" key="14">
    <source>
        <dbReference type="SMART" id="SM00013"/>
    </source>
</evidence>
<comment type="subcellular location">
    <subcellularLocation>
        <location evidence="1">Secreted</location>
        <location evidence="1">Extracellular space</location>
        <location evidence="1">Extracellular matrix</location>
    </subcellularLocation>
</comment>
<evidence type="ECO:0000256" key="2">
    <source>
        <dbReference type="ARBA" id="ARBA00022525"/>
    </source>
</evidence>
<evidence type="ECO:0000256" key="4">
    <source>
        <dbReference type="ARBA" id="ARBA00022614"/>
    </source>
</evidence>
<feature type="domain" description="LRRCT" evidence="15">
    <location>
        <begin position="296"/>
        <end position="344"/>
    </location>
</feature>
<dbReference type="Proteomes" id="UP001181693">
    <property type="component" value="Unassembled WGS sequence"/>
</dbReference>
<comment type="subunit">
    <text evidence="11">Associates with collagen and binds to collagen fibrils.</text>
</comment>
<accession>A0AAV3A439</accession>
<feature type="signal peptide" evidence="13">
    <location>
        <begin position="1"/>
        <end position="17"/>
    </location>
</feature>
<dbReference type="PANTHER" id="PTHR24369">
    <property type="entry name" value="ANTIGEN BSP, PUTATIVE-RELATED"/>
    <property type="match status" value="1"/>
</dbReference>
<sequence>MLALYLLVFTFAIPVACDRCPQVCVCDNLRNFVTCAKKNLSEVPSFMPQYTEKLNLQGNYLKVIESRAFISTPYLTHLNLYKCSIETIQEGAFRSLGRLLYLNLGYNSIRYIYQESFDGLSSLLHLNLEKNHIEEIRPGAFNQLGFLNNLNIGNNFLVYLPDMLFQGLIQLNVLCLSNNMINIISYESFAALPNLKKLSLDHNELQFFPTDALSRLSGLIKLELGWNPMTVIPEEAIQMTSLKQLYMNNMALQEISFKAFEKSRQISFIDISNNQISTIQPLAGVKQLKYLNLTGNRIPCDCQIRQFKEWVDSSKVKVDLFCFGPDHFHRDHLDSLRAIDLKCGQFPVETYNILTATEKTPEKKKCPLNCNCKSDVKHVTCDNKLLRQIPQGFPIDTILIDLRRNKFDVIPKGSFLDMKNVVSLHLQHCDIRELQPGAFLGMKNLVYLYLSNNQISDLNSDVFQGASKLEYLFLDHNNFVKVPKEMFVFLPNILSLHMEHNSVTSLSDMTGAEKLRWLYLTGNNINSVRPSAFRNMKSLEKLYLDDNRLNEVPSHALKGLPMLSELRLSKNPIKNIGNGAFLPISRSLQHLYLNDMGLLKVSNRAFIGLGPHIKSLFIENNKLEVLPDMKSFSGLEVINLSNNPFRCDCHLKHLHRWINGLNIKVGATCAVPNHMKGQKVRNALFSTCEEQTSDEKNKKQE</sequence>
<feature type="chain" id="PRO_5043943309" description="Chondroadherin-like protein" evidence="13">
    <location>
        <begin position="18"/>
        <end position="701"/>
    </location>
</feature>
<evidence type="ECO:0000313" key="16">
    <source>
        <dbReference type="EMBL" id="DBA18300.1"/>
    </source>
</evidence>
<feature type="domain" description="LRRNT" evidence="14">
    <location>
        <begin position="19"/>
        <end position="53"/>
    </location>
</feature>
<dbReference type="SMART" id="SM00364">
    <property type="entry name" value="LRR_BAC"/>
    <property type="match status" value="6"/>
</dbReference>
<dbReference type="SMART" id="SM00369">
    <property type="entry name" value="LRR_TYP"/>
    <property type="match status" value="15"/>
</dbReference>
<keyword evidence="6" id="KW-0677">Repeat</keyword>